<evidence type="ECO:0000256" key="9">
    <source>
        <dbReference type="ARBA" id="ARBA00023053"/>
    </source>
</evidence>
<evidence type="ECO:0000256" key="11">
    <source>
        <dbReference type="ARBA" id="ARBA00023136"/>
    </source>
</evidence>
<keyword evidence="4" id="KW-0813">Transport</keyword>
<comment type="subcellular location">
    <subcellularLocation>
        <location evidence="2">Cell membrane</location>
        <topology evidence="2">Multi-pass membrane protein</topology>
    </subcellularLocation>
    <subcellularLocation>
        <location evidence="1">Recycling endosome membrane</location>
        <topology evidence="1">Multi-pass membrane protein</topology>
    </subcellularLocation>
</comment>
<evidence type="ECO:0000256" key="5">
    <source>
        <dbReference type="ARBA" id="ARBA00022475"/>
    </source>
</evidence>
<keyword evidence="9" id="KW-0915">Sodium</keyword>
<dbReference type="PANTHER" id="PTHR10110:SF187">
    <property type="entry name" value="SODIUM_HYDROGEN EXCHANGER"/>
    <property type="match status" value="1"/>
</dbReference>
<keyword evidence="7" id="KW-0967">Endosome</keyword>
<dbReference type="Proteomes" id="UP001164746">
    <property type="component" value="Chromosome 15"/>
</dbReference>
<evidence type="ECO:0000256" key="12">
    <source>
        <dbReference type="ARBA" id="ARBA00023201"/>
    </source>
</evidence>
<reference evidence="16" key="1">
    <citation type="submission" date="2022-11" db="EMBL/GenBank/DDBJ databases">
        <title>Centuries of genome instability and evolution in soft-shell clam transmissible cancer (bioRxiv).</title>
        <authorList>
            <person name="Hart S.F.M."/>
            <person name="Yonemitsu M.A."/>
            <person name="Giersch R.M."/>
            <person name="Beal B.F."/>
            <person name="Arriagada G."/>
            <person name="Davis B.W."/>
            <person name="Ostrander E.A."/>
            <person name="Goff S.P."/>
            <person name="Metzger M.J."/>
        </authorList>
    </citation>
    <scope>NUCLEOTIDE SEQUENCE</scope>
    <source>
        <strain evidence="16">MELC-2E11</strain>
        <tissue evidence="16">Siphon/mantle</tissue>
    </source>
</reference>
<evidence type="ECO:0000256" key="14">
    <source>
        <dbReference type="SAM" id="Phobius"/>
    </source>
</evidence>
<evidence type="ECO:0000256" key="13">
    <source>
        <dbReference type="SAM" id="MobiDB-lite"/>
    </source>
</evidence>
<evidence type="ECO:0000259" key="15">
    <source>
        <dbReference type="Pfam" id="PF00999"/>
    </source>
</evidence>
<keyword evidence="17" id="KW-1185">Reference proteome</keyword>
<feature type="transmembrane region" description="Helical" evidence="14">
    <location>
        <begin position="273"/>
        <end position="290"/>
    </location>
</feature>
<dbReference type="EMBL" id="CP111026">
    <property type="protein sequence ID" value="WAR28637.1"/>
    <property type="molecule type" value="Genomic_DNA"/>
</dbReference>
<dbReference type="InterPro" id="IPR004709">
    <property type="entry name" value="NaH_exchanger"/>
</dbReference>
<evidence type="ECO:0000256" key="4">
    <source>
        <dbReference type="ARBA" id="ARBA00022448"/>
    </source>
</evidence>
<keyword evidence="12" id="KW-0739">Sodium transport</keyword>
<feature type="compositionally biased region" description="Polar residues" evidence="13">
    <location>
        <begin position="368"/>
        <end position="377"/>
    </location>
</feature>
<feature type="domain" description="Cation/H+ exchanger transmembrane" evidence="15">
    <location>
        <begin position="98"/>
        <end position="290"/>
    </location>
</feature>
<feature type="transmembrane region" description="Helical" evidence="14">
    <location>
        <begin position="132"/>
        <end position="155"/>
    </location>
</feature>
<evidence type="ECO:0000256" key="1">
    <source>
        <dbReference type="ARBA" id="ARBA00004195"/>
    </source>
</evidence>
<evidence type="ECO:0000313" key="16">
    <source>
        <dbReference type="EMBL" id="WAR28637.1"/>
    </source>
</evidence>
<keyword evidence="5" id="KW-1003">Cell membrane</keyword>
<dbReference type="Gene3D" id="6.10.140.1330">
    <property type="match status" value="1"/>
</dbReference>
<comment type="similarity">
    <text evidence="3">Belongs to the monovalent cation:proton antiporter 1 (CPA1) transporter (TC 2.A.36) family.</text>
</comment>
<feature type="transmembrane region" description="Helical" evidence="14">
    <location>
        <begin position="237"/>
        <end position="261"/>
    </location>
</feature>
<proteinExistence type="inferred from homology"/>
<sequence>MAEVTETPLTPSVENDEESCFPGLIIGAVIRYTSHPNTQRTAHAVLDNYSTKTTPEAVFITMNVTINQNSTVERTIKYSLDKIVTSVEEEAPLEKTVTFDPEIFFNVFLPVIIFEAGYSMKRRHFFRNFGAIVMYAFVGTTVSCMVVGGLMFAITRFLPFEFTVNDCFFFGAIISATDPVTVLAIFNDLNVDVTLYALVFGESVLNDAVAIVLSGSVEAYGKGGGGEGFSVNALFKALGNFLGIFGGAFLIGSVFGMVTALLTKYTKLRDFPVLETALFFLMGAIAYALAIRNTSTEARKHMLSATMMIVLVTVILCGGFVTPVLQLLKIRVGVEDEEPHTEQSADVRTAMTRQRQYSTMEVPRGATGATSPPSQPSSYELKIVAGQQIVPLLNESQAEQDIQSRSFGKAYLVAKWYKFDRRFLKPFLTNSRPNLMETCPGCCMPLAKMLTTQEQLMESGFNNDEDSDTEMIINHRELSIGEHSEISGSPSVNSNLDKEHTEVTEEIDLGDNQLDSFPRYQEEISGDLGLGQDDLGSYNQPMRLQVNLGSPTGDSV</sequence>
<evidence type="ECO:0000256" key="6">
    <source>
        <dbReference type="ARBA" id="ARBA00022692"/>
    </source>
</evidence>
<dbReference type="InterPro" id="IPR002090">
    <property type="entry name" value="NHE-6/7/9"/>
</dbReference>
<evidence type="ECO:0000256" key="7">
    <source>
        <dbReference type="ARBA" id="ARBA00022753"/>
    </source>
</evidence>
<dbReference type="InterPro" id="IPR018422">
    <property type="entry name" value="Cation/H_exchanger_CPA1"/>
</dbReference>
<dbReference type="PRINTS" id="PR01088">
    <property type="entry name" value="NAHEXCHNGR6"/>
</dbReference>
<evidence type="ECO:0000256" key="8">
    <source>
        <dbReference type="ARBA" id="ARBA00022989"/>
    </source>
</evidence>
<keyword evidence="10" id="KW-0406">Ion transport</keyword>
<evidence type="ECO:0000313" key="17">
    <source>
        <dbReference type="Proteomes" id="UP001164746"/>
    </source>
</evidence>
<dbReference type="InterPro" id="IPR006153">
    <property type="entry name" value="Cation/H_exchanger_TM"/>
</dbReference>
<dbReference type="PRINTS" id="PR01084">
    <property type="entry name" value="NAHEXCHNGR"/>
</dbReference>
<feature type="transmembrane region" description="Helical" evidence="14">
    <location>
        <begin position="302"/>
        <end position="321"/>
    </location>
</feature>
<dbReference type="PANTHER" id="PTHR10110">
    <property type="entry name" value="SODIUM/HYDROGEN EXCHANGER"/>
    <property type="match status" value="1"/>
</dbReference>
<feature type="transmembrane region" description="Helical" evidence="14">
    <location>
        <begin position="167"/>
        <end position="186"/>
    </location>
</feature>
<evidence type="ECO:0000256" key="2">
    <source>
        <dbReference type="ARBA" id="ARBA00004651"/>
    </source>
</evidence>
<gene>
    <name evidence="16" type="ORF">MAR_014341</name>
</gene>
<keyword evidence="6 14" id="KW-0812">Transmembrane</keyword>
<name>A0ABY7G423_MYAAR</name>
<accession>A0ABY7G423</accession>
<evidence type="ECO:0000256" key="3">
    <source>
        <dbReference type="ARBA" id="ARBA00007367"/>
    </source>
</evidence>
<feature type="region of interest" description="Disordered" evidence="13">
    <location>
        <begin position="358"/>
        <end position="377"/>
    </location>
</feature>
<keyword evidence="11 14" id="KW-0472">Membrane</keyword>
<evidence type="ECO:0000256" key="10">
    <source>
        <dbReference type="ARBA" id="ARBA00023065"/>
    </source>
</evidence>
<organism evidence="16 17">
    <name type="scientific">Mya arenaria</name>
    <name type="common">Soft-shell clam</name>
    <dbReference type="NCBI Taxonomy" id="6604"/>
    <lineage>
        <taxon>Eukaryota</taxon>
        <taxon>Metazoa</taxon>
        <taxon>Spiralia</taxon>
        <taxon>Lophotrochozoa</taxon>
        <taxon>Mollusca</taxon>
        <taxon>Bivalvia</taxon>
        <taxon>Autobranchia</taxon>
        <taxon>Heteroconchia</taxon>
        <taxon>Euheterodonta</taxon>
        <taxon>Imparidentia</taxon>
        <taxon>Neoheterodontei</taxon>
        <taxon>Myida</taxon>
        <taxon>Myoidea</taxon>
        <taxon>Myidae</taxon>
        <taxon>Mya</taxon>
    </lineage>
</organism>
<dbReference type="Pfam" id="PF00999">
    <property type="entry name" value="Na_H_Exchanger"/>
    <property type="match status" value="1"/>
</dbReference>
<protein>
    <submittedName>
        <fullName evidence="16">SL9A7-like protein</fullName>
    </submittedName>
</protein>
<keyword evidence="8 14" id="KW-1133">Transmembrane helix</keyword>